<dbReference type="InParanoid" id="A0A0P0WV23"/>
<evidence type="ECO:0000256" key="1">
    <source>
        <dbReference type="SAM" id="MobiDB-lite"/>
    </source>
</evidence>
<name>A0A0P0WV23_ORYSJ</name>
<dbReference type="EMBL" id="AP014962">
    <property type="protein sequence ID" value="BAS97108.1"/>
    <property type="molecule type" value="Genomic_DNA"/>
</dbReference>
<evidence type="ECO:0000313" key="3">
    <source>
        <dbReference type="Proteomes" id="UP000059680"/>
    </source>
</evidence>
<dbReference type="Proteomes" id="UP000059680">
    <property type="component" value="Chromosome 6"/>
</dbReference>
<reference evidence="3" key="1">
    <citation type="journal article" date="2005" name="Nature">
        <title>The map-based sequence of the rice genome.</title>
        <authorList>
            <consortium name="International rice genome sequencing project (IRGSP)"/>
            <person name="Matsumoto T."/>
            <person name="Wu J."/>
            <person name="Kanamori H."/>
            <person name="Katayose Y."/>
            <person name="Fujisawa M."/>
            <person name="Namiki N."/>
            <person name="Mizuno H."/>
            <person name="Yamamoto K."/>
            <person name="Antonio B.A."/>
            <person name="Baba T."/>
            <person name="Sakata K."/>
            <person name="Nagamura Y."/>
            <person name="Aoki H."/>
            <person name="Arikawa K."/>
            <person name="Arita K."/>
            <person name="Bito T."/>
            <person name="Chiden Y."/>
            <person name="Fujitsuka N."/>
            <person name="Fukunaka R."/>
            <person name="Hamada M."/>
            <person name="Harada C."/>
            <person name="Hayashi A."/>
            <person name="Hijishita S."/>
            <person name="Honda M."/>
            <person name="Hosokawa S."/>
            <person name="Ichikawa Y."/>
            <person name="Idonuma A."/>
            <person name="Iijima M."/>
            <person name="Ikeda M."/>
            <person name="Ikeno M."/>
            <person name="Ito K."/>
            <person name="Ito S."/>
            <person name="Ito T."/>
            <person name="Ito Y."/>
            <person name="Ito Y."/>
            <person name="Iwabuchi A."/>
            <person name="Kamiya K."/>
            <person name="Karasawa W."/>
            <person name="Kurita K."/>
            <person name="Katagiri S."/>
            <person name="Kikuta A."/>
            <person name="Kobayashi H."/>
            <person name="Kobayashi N."/>
            <person name="Machita K."/>
            <person name="Maehara T."/>
            <person name="Masukawa M."/>
            <person name="Mizubayashi T."/>
            <person name="Mukai Y."/>
            <person name="Nagasaki H."/>
            <person name="Nagata Y."/>
            <person name="Naito S."/>
            <person name="Nakashima M."/>
            <person name="Nakama Y."/>
            <person name="Nakamichi Y."/>
            <person name="Nakamura M."/>
            <person name="Meguro A."/>
            <person name="Negishi M."/>
            <person name="Ohta I."/>
            <person name="Ohta T."/>
            <person name="Okamoto M."/>
            <person name="Ono N."/>
            <person name="Saji S."/>
            <person name="Sakaguchi M."/>
            <person name="Sakai K."/>
            <person name="Shibata M."/>
            <person name="Shimokawa T."/>
            <person name="Song J."/>
            <person name="Takazaki Y."/>
            <person name="Terasawa K."/>
            <person name="Tsugane M."/>
            <person name="Tsuji K."/>
            <person name="Ueda S."/>
            <person name="Waki K."/>
            <person name="Yamagata H."/>
            <person name="Yamamoto M."/>
            <person name="Yamamoto S."/>
            <person name="Yamane H."/>
            <person name="Yoshiki S."/>
            <person name="Yoshihara R."/>
            <person name="Yukawa K."/>
            <person name="Zhong H."/>
            <person name="Yano M."/>
            <person name="Yuan Q."/>
            <person name="Ouyang S."/>
            <person name="Liu J."/>
            <person name="Jones K.M."/>
            <person name="Gansberger K."/>
            <person name="Moffat K."/>
            <person name="Hill J."/>
            <person name="Bera J."/>
            <person name="Fadrosh D."/>
            <person name="Jin S."/>
            <person name="Johri S."/>
            <person name="Kim M."/>
            <person name="Overton L."/>
            <person name="Reardon M."/>
            <person name="Tsitrin T."/>
            <person name="Vuong H."/>
            <person name="Weaver B."/>
            <person name="Ciecko A."/>
            <person name="Tallon L."/>
            <person name="Jackson J."/>
            <person name="Pai G."/>
            <person name="Aken S.V."/>
            <person name="Utterback T."/>
            <person name="Reidmuller S."/>
            <person name="Feldblyum T."/>
            <person name="Hsiao J."/>
            <person name="Zismann V."/>
            <person name="Iobst S."/>
            <person name="de Vazeille A.R."/>
            <person name="Buell C.R."/>
            <person name="Ying K."/>
            <person name="Li Y."/>
            <person name="Lu T."/>
            <person name="Huang Y."/>
            <person name="Zhao Q."/>
            <person name="Feng Q."/>
            <person name="Zhang L."/>
            <person name="Zhu J."/>
            <person name="Weng Q."/>
            <person name="Mu J."/>
            <person name="Lu Y."/>
            <person name="Fan D."/>
            <person name="Liu Y."/>
            <person name="Guan J."/>
            <person name="Zhang Y."/>
            <person name="Yu S."/>
            <person name="Liu X."/>
            <person name="Zhang Y."/>
            <person name="Hong G."/>
            <person name="Han B."/>
            <person name="Choisne N."/>
            <person name="Demange N."/>
            <person name="Orjeda G."/>
            <person name="Samain S."/>
            <person name="Cattolico L."/>
            <person name="Pelletier E."/>
            <person name="Couloux A."/>
            <person name="Segurens B."/>
            <person name="Wincker P."/>
            <person name="D'Hont A."/>
            <person name="Scarpelli C."/>
            <person name="Weissenbach J."/>
            <person name="Salanoubat M."/>
            <person name="Quetier F."/>
            <person name="Yu Y."/>
            <person name="Kim H.R."/>
            <person name="Rambo T."/>
            <person name="Currie J."/>
            <person name="Collura K."/>
            <person name="Luo M."/>
            <person name="Yang T."/>
            <person name="Ammiraju J.S.S."/>
            <person name="Engler F."/>
            <person name="Soderlund C."/>
            <person name="Wing R.A."/>
            <person name="Palmer L.E."/>
            <person name="de la Bastide M."/>
            <person name="Spiegel L."/>
            <person name="Nascimento L."/>
            <person name="Zutavern T."/>
            <person name="O'Shaughnessy A."/>
            <person name="Dike S."/>
            <person name="Dedhia N."/>
            <person name="Preston R."/>
            <person name="Balija V."/>
            <person name="McCombie W.R."/>
            <person name="Chow T."/>
            <person name="Chen H."/>
            <person name="Chung M."/>
            <person name="Chen C."/>
            <person name="Shaw J."/>
            <person name="Wu H."/>
            <person name="Hsiao K."/>
            <person name="Chao Y."/>
            <person name="Chu M."/>
            <person name="Cheng C."/>
            <person name="Hour A."/>
            <person name="Lee P."/>
            <person name="Lin S."/>
            <person name="Lin Y."/>
            <person name="Liou J."/>
            <person name="Liu S."/>
            <person name="Hsing Y."/>
            <person name="Raghuvanshi S."/>
            <person name="Mohanty A."/>
            <person name="Bharti A.K."/>
            <person name="Gaur A."/>
            <person name="Gupta V."/>
            <person name="Kumar D."/>
            <person name="Ravi V."/>
            <person name="Vij S."/>
            <person name="Kapur A."/>
            <person name="Khurana P."/>
            <person name="Khurana P."/>
            <person name="Khurana J.P."/>
            <person name="Tyagi A.K."/>
            <person name="Gaikwad K."/>
            <person name="Singh A."/>
            <person name="Dalal V."/>
            <person name="Srivastava S."/>
            <person name="Dixit A."/>
            <person name="Pal A.K."/>
            <person name="Ghazi I.A."/>
            <person name="Yadav M."/>
            <person name="Pandit A."/>
            <person name="Bhargava A."/>
            <person name="Sureshbabu K."/>
            <person name="Batra K."/>
            <person name="Sharma T.R."/>
            <person name="Mohapatra T."/>
            <person name="Singh N.K."/>
            <person name="Messing J."/>
            <person name="Nelson A.B."/>
            <person name="Fuks G."/>
            <person name="Kavchok S."/>
            <person name="Keizer G."/>
            <person name="Linton E."/>
            <person name="Llaca V."/>
            <person name="Song R."/>
            <person name="Tanyolac B."/>
            <person name="Young S."/>
            <person name="Ho-Il K."/>
            <person name="Hahn J.H."/>
            <person name="Sangsakoo G."/>
            <person name="Vanavichit A."/>
            <person name="de Mattos Luiz.A.T."/>
            <person name="Zimmer P.D."/>
            <person name="Malone G."/>
            <person name="Dellagostin O."/>
            <person name="de Oliveira A.C."/>
            <person name="Bevan M."/>
            <person name="Bancroft I."/>
            <person name="Minx P."/>
            <person name="Cordum H."/>
            <person name="Wilson R."/>
            <person name="Cheng Z."/>
            <person name="Jin W."/>
            <person name="Jiang J."/>
            <person name="Leong S.A."/>
            <person name="Iwama H."/>
            <person name="Gojobori T."/>
            <person name="Itoh T."/>
            <person name="Niimura Y."/>
            <person name="Fujii Y."/>
            <person name="Habara T."/>
            <person name="Sakai H."/>
            <person name="Sato Y."/>
            <person name="Wilson G."/>
            <person name="Kumar K."/>
            <person name="McCouch S."/>
            <person name="Juretic N."/>
            <person name="Hoen D."/>
            <person name="Wright S."/>
            <person name="Bruskiewich R."/>
            <person name="Bureau T."/>
            <person name="Miyao A."/>
            <person name="Hirochika H."/>
            <person name="Nishikawa T."/>
            <person name="Kadowaki K."/>
            <person name="Sugiura M."/>
            <person name="Burr B."/>
            <person name="Sasaki T."/>
        </authorList>
    </citation>
    <scope>NUCLEOTIDE SEQUENCE [LARGE SCALE GENOMIC DNA]</scope>
    <source>
        <strain evidence="3">cv. Nipponbare</strain>
    </source>
</reference>
<reference evidence="2 3" key="2">
    <citation type="journal article" date="2013" name="Plant Cell Physiol.">
        <title>Rice Annotation Project Database (RAP-DB): an integrative and interactive database for rice genomics.</title>
        <authorList>
            <person name="Sakai H."/>
            <person name="Lee S.S."/>
            <person name="Tanaka T."/>
            <person name="Numa H."/>
            <person name="Kim J."/>
            <person name="Kawahara Y."/>
            <person name="Wakimoto H."/>
            <person name="Yang C.C."/>
            <person name="Iwamoto M."/>
            <person name="Abe T."/>
            <person name="Yamada Y."/>
            <person name="Muto A."/>
            <person name="Inokuchi H."/>
            <person name="Ikemura T."/>
            <person name="Matsumoto T."/>
            <person name="Sasaki T."/>
            <person name="Itoh T."/>
        </authorList>
    </citation>
    <scope>NUCLEOTIDE SEQUENCE [LARGE SCALE GENOMIC DNA]</scope>
    <source>
        <strain evidence="3">cv. Nipponbare</strain>
    </source>
</reference>
<organism evidence="2 3">
    <name type="scientific">Oryza sativa subsp. japonica</name>
    <name type="common">Rice</name>
    <dbReference type="NCBI Taxonomy" id="39947"/>
    <lineage>
        <taxon>Eukaryota</taxon>
        <taxon>Viridiplantae</taxon>
        <taxon>Streptophyta</taxon>
        <taxon>Embryophyta</taxon>
        <taxon>Tracheophyta</taxon>
        <taxon>Spermatophyta</taxon>
        <taxon>Magnoliopsida</taxon>
        <taxon>Liliopsida</taxon>
        <taxon>Poales</taxon>
        <taxon>Poaceae</taxon>
        <taxon>BOP clade</taxon>
        <taxon>Oryzoideae</taxon>
        <taxon>Oryzeae</taxon>
        <taxon>Oryzinae</taxon>
        <taxon>Oryza</taxon>
        <taxon>Oryza sativa</taxon>
    </lineage>
</organism>
<sequence length="97" mass="10039">MSASGGGGAPIDPENHGEIRALHSGHVLLLLIHSATQSRWNTWRHSGNSLHSSPRRSRSRQIAHSTDNDALALPPPRGAYGKCGSCCCAATTSGAGG</sequence>
<keyword evidence="3" id="KW-1185">Reference proteome</keyword>
<gene>
    <name evidence="2" type="ordered locus">Os06g0257850</name>
    <name evidence="2" type="ORF">OSNPB_060257850</name>
</gene>
<accession>A0A0P0WV23</accession>
<protein>
    <submittedName>
        <fullName evidence="2">Os06g0257850 protein</fullName>
    </submittedName>
</protein>
<dbReference type="AlphaFoldDB" id="A0A0P0WV23"/>
<proteinExistence type="predicted"/>
<reference evidence="2 3" key="3">
    <citation type="journal article" date="2013" name="Rice">
        <title>Improvement of the Oryza sativa Nipponbare reference genome using next generation sequence and optical map data.</title>
        <authorList>
            <person name="Kawahara Y."/>
            <person name="de la Bastide M."/>
            <person name="Hamilton J.P."/>
            <person name="Kanamori H."/>
            <person name="McCombie W.R."/>
            <person name="Ouyang S."/>
            <person name="Schwartz D.C."/>
            <person name="Tanaka T."/>
            <person name="Wu J."/>
            <person name="Zhou S."/>
            <person name="Childs K.L."/>
            <person name="Davidson R.M."/>
            <person name="Lin H."/>
            <person name="Quesada-Ocampo L."/>
            <person name="Vaillancourt B."/>
            <person name="Sakai H."/>
            <person name="Lee S.S."/>
            <person name="Kim J."/>
            <person name="Numa H."/>
            <person name="Itoh T."/>
            <person name="Buell C.R."/>
            <person name="Matsumoto T."/>
        </authorList>
    </citation>
    <scope>NUCLEOTIDE SEQUENCE [LARGE SCALE GENOMIC DNA]</scope>
    <source>
        <strain evidence="3">cv. Nipponbare</strain>
    </source>
</reference>
<evidence type="ECO:0000313" key="2">
    <source>
        <dbReference type="EMBL" id="BAS97108.1"/>
    </source>
</evidence>
<feature type="region of interest" description="Disordered" evidence="1">
    <location>
        <begin position="43"/>
        <end position="74"/>
    </location>
</feature>
<dbReference type="PaxDb" id="39947-A0A0P0WV23"/>